<keyword evidence="5" id="KW-1185">Reference proteome</keyword>
<accession>A0A7W6HZG8</accession>
<organism evidence="4 5">
    <name type="scientific">Butyricimonas faecihominis</name>
    <dbReference type="NCBI Taxonomy" id="1472416"/>
    <lineage>
        <taxon>Bacteria</taxon>
        <taxon>Pseudomonadati</taxon>
        <taxon>Bacteroidota</taxon>
        <taxon>Bacteroidia</taxon>
        <taxon>Bacteroidales</taxon>
        <taxon>Odoribacteraceae</taxon>
        <taxon>Butyricimonas</taxon>
    </lineage>
</organism>
<comment type="similarity">
    <text evidence="1 2">Belongs to the Dps family.</text>
</comment>
<dbReference type="Pfam" id="PF00210">
    <property type="entry name" value="Ferritin"/>
    <property type="match status" value="1"/>
</dbReference>
<dbReference type="GO" id="GO:0008199">
    <property type="term" value="F:ferric iron binding"/>
    <property type="evidence" value="ECO:0007669"/>
    <property type="project" value="InterPro"/>
</dbReference>
<dbReference type="InterPro" id="IPR008331">
    <property type="entry name" value="Ferritin_DPS_dom"/>
</dbReference>
<dbReference type="GeneID" id="86893342"/>
<sequence>MMKGNIGLDAAMIKSSKTILNNLLADHFVLLAKTWNYHWNMKGPSFRSYHTFLEDLYNGLIEDIDSIAERVRDLDERPIGSLKGCLEHNRIKEHDDEKPLPDAKGMLAALLDDNAEVIRQIRTDLETMEKEGSKDFGTSNFLEDMIEKKEKVTWMIRAHLE</sequence>
<dbReference type="CDD" id="cd01043">
    <property type="entry name" value="DPS"/>
    <property type="match status" value="1"/>
</dbReference>
<name>A0A7W6HZG8_9BACT</name>
<dbReference type="PIRSF" id="PIRSF005900">
    <property type="entry name" value="Dps"/>
    <property type="match status" value="1"/>
</dbReference>
<dbReference type="InterPro" id="IPR012347">
    <property type="entry name" value="Ferritin-like"/>
</dbReference>
<dbReference type="InterPro" id="IPR023188">
    <property type="entry name" value="DPS_DNA-bd_CS"/>
</dbReference>
<evidence type="ECO:0000256" key="1">
    <source>
        <dbReference type="ARBA" id="ARBA00009497"/>
    </source>
</evidence>
<proteinExistence type="inferred from homology"/>
<reference evidence="4 5" key="1">
    <citation type="submission" date="2020-08" db="EMBL/GenBank/DDBJ databases">
        <title>Genomic Encyclopedia of Type Strains, Phase IV (KMG-IV): sequencing the most valuable type-strain genomes for metagenomic binning, comparative biology and taxonomic classification.</title>
        <authorList>
            <person name="Goeker M."/>
        </authorList>
    </citation>
    <scope>NUCLEOTIDE SEQUENCE [LARGE SCALE GENOMIC DNA]</scope>
    <source>
        <strain evidence="4 5">DSM 105721</strain>
    </source>
</reference>
<evidence type="ECO:0000256" key="2">
    <source>
        <dbReference type="RuleBase" id="RU003875"/>
    </source>
</evidence>
<dbReference type="Proteomes" id="UP000546007">
    <property type="component" value="Unassembled WGS sequence"/>
</dbReference>
<comment type="caution">
    <text evidence="4">The sequence shown here is derived from an EMBL/GenBank/DDBJ whole genome shotgun (WGS) entry which is preliminary data.</text>
</comment>
<dbReference type="PROSITE" id="PS00819">
    <property type="entry name" value="DPS_2"/>
    <property type="match status" value="1"/>
</dbReference>
<evidence type="ECO:0000313" key="5">
    <source>
        <dbReference type="Proteomes" id="UP000546007"/>
    </source>
</evidence>
<feature type="domain" description="Ferritin/DPS" evidence="3">
    <location>
        <begin position="19"/>
        <end position="161"/>
    </location>
</feature>
<gene>
    <name evidence="4" type="ORF">GGR14_003667</name>
</gene>
<dbReference type="GO" id="GO:0016722">
    <property type="term" value="F:oxidoreductase activity, acting on metal ions"/>
    <property type="evidence" value="ECO:0007669"/>
    <property type="project" value="InterPro"/>
</dbReference>
<dbReference type="RefSeq" id="WP_229782459.1">
    <property type="nucleotide sequence ID" value="NZ_AP028155.1"/>
</dbReference>
<dbReference type="PRINTS" id="PR01346">
    <property type="entry name" value="HELNAPAPROT"/>
</dbReference>
<dbReference type="InterPro" id="IPR002177">
    <property type="entry name" value="DPS_DNA-bd"/>
</dbReference>
<protein>
    <submittedName>
        <fullName evidence="4">Starvation-inducible DNA-binding protein</fullName>
    </submittedName>
</protein>
<dbReference type="GO" id="GO:0003677">
    <property type="term" value="F:DNA binding"/>
    <property type="evidence" value="ECO:0007669"/>
    <property type="project" value="UniProtKB-KW"/>
</dbReference>
<dbReference type="EMBL" id="JACIES010000013">
    <property type="protein sequence ID" value="MBB4027853.1"/>
    <property type="molecule type" value="Genomic_DNA"/>
</dbReference>
<keyword evidence="4" id="KW-0238">DNA-binding</keyword>
<dbReference type="PANTHER" id="PTHR42932:SF3">
    <property type="entry name" value="DNA PROTECTION DURING STARVATION PROTEIN"/>
    <property type="match status" value="1"/>
</dbReference>
<evidence type="ECO:0000313" key="4">
    <source>
        <dbReference type="EMBL" id="MBB4027853.1"/>
    </source>
</evidence>
<dbReference type="Gene3D" id="1.20.1260.10">
    <property type="match status" value="1"/>
</dbReference>
<dbReference type="SUPFAM" id="SSF47240">
    <property type="entry name" value="Ferritin-like"/>
    <property type="match status" value="1"/>
</dbReference>
<evidence type="ECO:0000259" key="3">
    <source>
        <dbReference type="Pfam" id="PF00210"/>
    </source>
</evidence>
<dbReference type="PANTHER" id="PTHR42932">
    <property type="entry name" value="GENERAL STRESS PROTEIN 20U"/>
    <property type="match status" value="1"/>
</dbReference>
<dbReference type="InterPro" id="IPR009078">
    <property type="entry name" value="Ferritin-like_SF"/>
</dbReference>
<dbReference type="AlphaFoldDB" id="A0A7W6HZG8"/>